<gene>
    <name evidence="2" type="ORF">GMO_17520</name>
</gene>
<keyword evidence="1" id="KW-0812">Transmembrane</keyword>
<keyword evidence="1" id="KW-0472">Membrane</keyword>
<feature type="transmembrane region" description="Helical" evidence="1">
    <location>
        <begin position="50"/>
        <end position="67"/>
    </location>
</feature>
<dbReference type="Proteomes" id="UP000004949">
    <property type="component" value="Unassembled WGS sequence"/>
</dbReference>
<evidence type="ECO:0000313" key="2">
    <source>
        <dbReference type="EMBL" id="EHH67985.1"/>
    </source>
</evidence>
<organism evidence="2 3">
    <name type="scientific">Gluconobacter morbifer G707</name>
    <dbReference type="NCBI Taxonomy" id="1088869"/>
    <lineage>
        <taxon>Bacteria</taxon>
        <taxon>Pseudomonadati</taxon>
        <taxon>Pseudomonadota</taxon>
        <taxon>Alphaproteobacteria</taxon>
        <taxon>Acetobacterales</taxon>
        <taxon>Acetobacteraceae</taxon>
        <taxon>Gluconobacter</taxon>
    </lineage>
</organism>
<sequence length="95" mass="10409">MDISSFDMSGLLADIPTRYELWVALFIISCKLVTVFVPPPQEKSFFSGPYRLIAFLGLNIGWAATHLRMSAQPSKAASSYAKEAEPSPSPKSGDR</sequence>
<name>G6XK23_9PROT</name>
<evidence type="ECO:0000313" key="3">
    <source>
        <dbReference type="Proteomes" id="UP000004949"/>
    </source>
</evidence>
<feature type="transmembrane region" description="Helical" evidence="1">
    <location>
        <begin position="21"/>
        <end position="38"/>
    </location>
</feature>
<dbReference type="EMBL" id="AGQV01000005">
    <property type="protein sequence ID" value="EHH67985.1"/>
    <property type="molecule type" value="Genomic_DNA"/>
</dbReference>
<comment type="caution">
    <text evidence="2">The sequence shown here is derived from an EMBL/GenBank/DDBJ whole genome shotgun (WGS) entry which is preliminary data.</text>
</comment>
<proteinExistence type="predicted"/>
<accession>G6XK23</accession>
<evidence type="ECO:0000256" key="1">
    <source>
        <dbReference type="SAM" id="Phobius"/>
    </source>
</evidence>
<dbReference type="AlphaFoldDB" id="G6XK23"/>
<keyword evidence="3" id="KW-1185">Reference proteome</keyword>
<dbReference type="PATRIC" id="fig|1088869.3.peg.1747"/>
<dbReference type="STRING" id="1088869.GMO_17520"/>
<protein>
    <submittedName>
        <fullName evidence="2">Uncharacterized protein</fullName>
    </submittedName>
</protein>
<keyword evidence="1" id="KW-1133">Transmembrane helix</keyword>
<reference evidence="2 3" key="1">
    <citation type="submission" date="2011-10" db="EMBL/GenBank/DDBJ databases">
        <title>Genome sequence of Gluconobacter morbifer G707, isolated from Drosophila gut.</title>
        <authorList>
            <person name="Lee W.-J."/>
            <person name="Kim E.-K."/>
        </authorList>
    </citation>
    <scope>NUCLEOTIDE SEQUENCE [LARGE SCALE GENOMIC DNA]</scope>
    <source>
        <strain evidence="2 3">G707</strain>
    </source>
</reference>
<dbReference type="RefSeq" id="WP_008851899.1">
    <property type="nucleotide sequence ID" value="NZ_AGQV01000005.1"/>
</dbReference>